<feature type="compositionally biased region" description="Polar residues" evidence="1">
    <location>
        <begin position="19"/>
        <end position="29"/>
    </location>
</feature>
<dbReference type="Proteomes" id="UP000237000">
    <property type="component" value="Unassembled WGS sequence"/>
</dbReference>
<proteinExistence type="predicted"/>
<dbReference type="EMBL" id="JXTC01000434">
    <property type="protein sequence ID" value="PON54299.1"/>
    <property type="molecule type" value="Genomic_DNA"/>
</dbReference>
<accession>A0A2P5BZW5</accession>
<sequence>FHFSNFIFTHLLTHGDRNATGTAPTTHNTMEPPRSDDPNKRHVQATIHLELNPVHLERNKRRRVAPAMHVRLVARNVRVIHHGRVVYHGVHHRRRREARVRPRLLHRRQRLRGSHRPILPEVEPLREPEAVFHRLLEVLRHVYGRRRRSRRDWIGLDWVETK</sequence>
<evidence type="ECO:0000313" key="2">
    <source>
        <dbReference type="EMBL" id="PON54299.1"/>
    </source>
</evidence>
<comment type="caution">
    <text evidence="2">The sequence shown here is derived from an EMBL/GenBank/DDBJ whole genome shotgun (WGS) entry which is preliminary data.</text>
</comment>
<feature type="non-terminal residue" evidence="2">
    <location>
        <position position="1"/>
    </location>
</feature>
<organism evidence="2 3">
    <name type="scientific">Trema orientale</name>
    <name type="common">Charcoal tree</name>
    <name type="synonym">Celtis orientalis</name>
    <dbReference type="NCBI Taxonomy" id="63057"/>
    <lineage>
        <taxon>Eukaryota</taxon>
        <taxon>Viridiplantae</taxon>
        <taxon>Streptophyta</taxon>
        <taxon>Embryophyta</taxon>
        <taxon>Tracheophyta</taxon>
        <taxon>Spermatophyta</taxon>
        <taxon>Magnoliopsida</taxon>
        <taxon>eudicotyledons</taxon>
        <taxon>Gunneridae</taxon>
        <taxon>Pentapetalae</taxon>
        <taxon>rosids</taxon>
        <taxon>fabids</taxon>
        <taxon>Rosales</taxon>
        <taxon>Cannabaceae</taxon>
        <taxon>Trema</taxon>
    </lineage>
</organism>
<dbReference type="InParanoid" id="A0A2P5BZW5"/>
<dbReference type="OrthoDB" id="10482814at2759"/>
<keyword evidence="3" id="KW-1185">Reference proteome</keyword>
<name>A0A2P5BZW5_TREOI</name>
<reference evidence="3" key="1">
    <citation type="submission" date="2016-06" db="EMBL/GenBank/DDBJ databases">
        <title>Parallel loss of symbiosis genes in relatives of nitrogen-fixing non-legume Parasponia.</title>
        <authorList>
            <person name="Van Velzen R."/>
            <person name="Holmer R."/>
            <person name="Bu F."/>
            <person name="Rutten L."/>
            <person name="Van Zeijl A."/>
            <person name="Liu W."/>
            <person name="Santuari L."/>
            <person name="Cao Q."/>
            <person name="Sharma T."/>
            <person name="Shen D."/>
            <person name="Roswanjaya Y."/>
            <person name="Wardhani T."/>
            <person name="Kalhor M.S."/>
            <person name="Jansen J."/>
            <person name="Van den Hoogen J."/>
            <person name="Gungor B."/>
            <person name="Hartog M."/>
            <person name="Hontelez J."/>
            <person name="Verver J."/>
            <person name="Yang W.-C."/>
            <person name="Schijlen E."/>
            <person name="Repin R."/>
            <person name="Schilthuizen M."/>
            <person name="Schranz E."/>
            <person name="Heidstra R."/>
            <person name="Miyata K."/>
            <person name="Fedorova E."/>
            <person name="Kohlen W."/>
            <person name="Bisseling T."/>
            <person name="Smit S."/>
            <person name="Geurts R."/>
        </authorList>
    </citation>
    <scope>NUCLEOTIDE SEQUENCE [LARGE SCALE GENOMIC DNA]</scope>
    <source>
        <strain evidence="3">cv. RG33-2</strain>
    </source>
</reference>
<gene>
    <name evidence="2" type="ORF">TorRG33x02_302960</name>
</gene>
<dbReference type="AlphaFoldDB" id="A0A2P5BZW5"/>
<protein>
    <submittedName>
        <fullName evidence="2">Uncharacterized protein</fullName>
    </submittedName>
</protein>
<evidence type="ECO:0000313" key="3">
    <source>
        <dbReference type="Proteomes" id="UP000237000"/>
    </source>
</evidence>
<feature type="region of interest" description="Disordered" evidence="1">
    <location>
        <begin position="15"/>
        <end position="39"/>
    </location>
</feature>
<evidence type="ECO:0000256" key="1">
    <source>
        <dbReference type="SAM" id="MobiDB-lite"/>
    </source>
</evidence>